<accession>A0ABQ8XM94</accession>
<comment type="caution">
    <text evidence="2">The sequence shown here is derived from an EMBL/GenBank/DDBJ whole genome shotgun (WGS) entry which is preliminary data.</text>
</comment>
<dbReference type="InterPro" id="IPR050164">
    <property type="entry name" value="Peptidase_C19"/>
</dbReference>
<proteinExistence type="predicted"/>
<feature type="domain" description="USP" evidence="1">
    <location>
        <begin position="4"/>
        <end position="315"/>
    </location>
</feature>
<keyword evidence="3" id="KW-1185">Reference proteome</keyword>
<dbReference type="Gene3D" id="3.90.70.10">
    <property type="entry name" value="Cysteine proteinases"/>
    <property type="match status" value="1"/>
</dbReference>
<organism evidence="2 3">
    <name type="scientific">Anaeramoeba flamelloides</name>
    <dbReference type="NCBI Taxonomy" id="1746091"/>
    <lineage>
        <taxon>Eukaryota</taxon>
        <taxon>Metamonada</taxon>
        <taxon>Anaeramoebidae</taxon>
        <taxon>Anaeramoeba</taxon>
    </lineage>
</organism>
<dbReference type="GO" id="GO:0016787">
    <property type="term" value="F:hydrolase activity"/>
    <property type="evidence" value="ECO:0007669"/>
    <property type="project" value="UniProtKB-KW"/>
</dbReference>
<dbReference type="InterPro" id="IPR038765">
    <property type="entry name" value="Papain-like_cys_pep_sf"/>
</dbReference>
<evidence type="ECO:0000313" key="3">
    <source>
        <dbReference type="Proteomes" id="UP001150062"/>
    </source>
</evidence>
<protein>
    <submittedName>
        <fullName evidence="2">Ubiquitin carboxyl-terminal hydrolase</fullName>
    </submittedName>
</protein>
<evidence type="ECO:0000259" key="1">
    <source>
        <dbReference type="PROSITE" id="PS50235"/>
    </source>
</evidence>
<dbReference type="PROSITE" id="PS50235">
    <property type="entry name" value="USP_3"/>
    <property type="match status" value="1"/>
</dbReference>
<dbReference type="InterPro" id="IPR028889">
    <property type="entry name" value="USP"/>
</dbReference>
<keyword evidence="2" id="KW-0378">Hydrolase</keyword>
<dbReference type="PANTHER" id="PTHR24006">
    <property type="entry name" value="UBIQUITIN CARBOXYL-TERMINAL HYDROLASE"/>
    <property type="match status" value="1"/>
</dbReference>
<evidence type="ECO:0000313" key="2">
    <source>
        <dbReference type="EMBL" id="KAJ6233641.1"/>
    </source>
</evidence>
<dbReference type="Pfam" id="PF00443">
    <property type="entry name" value="UCH"/>
    <property type="match status" value="1"/>
</dbReference>
<dbReference type="PROSITE" id="PS00973">
    <property type="entry name" value="USP_2"/>
    <property type="match status" value="1"/>
</dbReference>
<gene>
    <name evidence="2" type="ORF">M0813_29949</name>
</gene>
<dbReference type="EMBL" id="JAOAOG010000276">
    <property type="protein sequence ID" value="KAJ6233641.1"/>
    <property type="molecule type" value="Genomic_DNA"/>
</dbReference>
<dbReference type="InterPro" id="IPR001394">
    <property type="entry name" value="Peptidase_C19_UCH"/>
</dbReference>
<sequence length="315" mass="36621">MEFVGIKNQGVTDYINSVLQQLFMVIDFRESVLNVSFNKGKEELNENELILYELKNIFHILSEKQVDCTETVEFCKAFIDYGGNPINVLIQMDTLEFLNLLFYRLELALSGLVTNSFGGTLSSQVVCREANHLHEIKEPFFSISLEVSGITSIKQSLKQFCESEILESENQYYCDKCGKKVDALKRLIISKMPKHLIFHLNRYQFDLNTFERIKLNSFFEFPITINLKEFLLQNENQNQNEDQNYTLSGIIVHTGTLNSGHYHSITNTKTKWLSFNDRVVSEYNTADLENDFYGGLDQDKKKKKQSAYMLIYRHD</sequence>
<dbReference type="Proteomes" id="UP001150062">
    <property type="component" value="Unassembled WGS sequence"/>
</dbReference>
<name>A0ABQ8XM94_9EUKA</name>
<reference evidence="2" key="1">
    <citation type="submission" date="2022-08" db="EMBL/GenBank/DDBJ databases">
        <title>Novel sulfate-reducing endosymbionts in the free-living metamonad Anaeramoeba.</title>
        <authorList>
            <person name="Jerlstrom-Hultqvist J."/>
            <person name="Cepicka I."/>
            <person name="Gallot-Lavallee L."/>
            <person name="Salas-Leiva D."/>
            <person name="Curtis B.A."/>
            <person name="Zahonova K."/>
            <person name="Pipaliya S."/>
            <person name="Dacks J."/>
            <person name="Roger A.J."/>
        </authorList>
    </citation>
    <scope>NUCLEOTIDE SEQUENCE</scope>
    <source>
        <strain evidence="2">Schooner1</strain>
    </source>
</reference>
<dbReference type="InterPro" id="IPR018200">
    <property type="entry name" value="USP_CS"/>
</dbReference>
<dbReference type="PANTHER" id="PTHR24006:SF827">
    <property type="entry name" value="UBIQUITIN CARBOXYL-TERMINAL HYDROLASE 34"/>
    <property type="match status" value="1"/>
</dbReference>
<dbReference type="SUPFAM" id="SSF54001">
    <property type="entry name" value="Cysteine proteinases"/>
    <property type="match status" value="1"/>
</dbReference>